<dbReference type="Proteomes" id="UP000272942">
    <property type="component" value="Unassembled WGS sequence"/>
</dbReference>
<dbReference type="PANTHER" id="PTHR24006:SF702">
    <property type="entry name" value="UBIQUITIN CARBOXYL-TERMINAL HYDROLASE 47"/>
    <property type="match status" value="1"/>
</dbReference>
<feature type="region of interest" description="Disordered" evidence="1">
    <location>
        <begin position="339"/>
        <end position="456"/>
    </location>
</feature>
<dbReference type="WBParaSite" id="ECPE_0000778501-mRNA-1">
    <property type="protein sequence ID" value="ECPE_0000778501-mRNA-1"/>
    <property type="gene ID" value="ECPE_0000778501"/>
</dbReference>
<evidence type="ECO:0000259" key="2">
    <source>
        <dbReference type="Pfam" id="PF00443"/>
    </source>
</evidence>
<dbReference type="InterPro" id="IPR050164">
    <property type="entry name" value="Peptidase_C19"/>
</dbReference>
<evidence type="ECO:0000313" key="4">
    <source>
        <dbReference type="Proteomes" id="UP000272942"/>
    </source>
</evidence>
<feature type="compositionally biased region" description="Polar residues" evidence="1">
    <location>
        <begin position="383"/>
        <end position="400"/>
    </location>
</feature>
<dbReference type="GO" id="GO:0005829">
    <property type="term" value="C:cytosol"/>
    <property type="evidence" value="ECO:0007669"/>
    <property type="project" value="TreeGrafter"/>
</dbReference>
<evidence type="ECO:0000256" key="1">
    <source>
        <dbReference type="SAM" id="MobiDB-lite"/>
    </source>
</evidence>
<dbReference type="PROSITE" id="PS00973">
    <property type="entry name" value="USP_2"/>
    <property type="match status" value="1"/>
</dbReference>
<feature type="region of interest" description="Disordered" evidence="1">
    <location>
        <begin position="161"/>
        <end position="188"/>
    </location>
</feature>
<dbReference type="Pfam" id="PF00443">
    <property type="entry name" value="UCH"/>
    <property type="match status" value="1"/>
</dbReference>
<feature type="region of interest" description="Disordered" evidence="1">
    <location>
        <begin position="642"/>
        <end position="666"/>
    </location>
</feature>
<proteinExistence type="predicted"/>
<reference evidence="5" key="1">
    <citation type="submission" date="2016-06" db="UniProtKB">
        <authorList>
            <consortium name="WormBaseParasite"/>
        </authorList>
    </citation>
    <scope>IDENTIFICATION</scope>
</reference>
<feature type="region of interest" description="Disordered" evidence="1">
    <location>
        <begin position="221"/>
        <end position="269"/>
    </location>
</feature>
<dbReference type="InterPro" id="IPR001394">
    <property type="entry name" value="Peptidase_C19_UCH"/>
</dbReference>
<organism evidence="5">
    <name type="scientific">Echinostoma caproni</name>
    <dbReference type="NCBI Taxonomy" id="27848"/>
    <lineage>
        <taxon>Eukaryota</taxon>
        <taxon>Metazoa</taxon>
        <taxon>Spiralia</taxon>
        <taxon>Lophotrochozoa</taxon>
        <taxon>Platyhelminthes</taxon>
        <taxon>Trematoda</taxon>
        <taxon>Digenea</taxon>
        <taxon>Plagiorchiida</taxon>
        <taxon>Echinostomata</taxon>
        <taxon>Echinostomatoidea</taxon>
        <taxon>Echinostomatidae</taxon>
        <taxon>Echinostoma</taxon>
    </lineage>
</organism>
<dbReference type="GO" id="GO:0004843">
    <property type="term" value="F:cysteine-type deubiquitinase activity"/>
    <property type="evidence" value="ECO:0007669"/>
    <property type="project" value="InterPro"/>
</dbReference>
<gene>
    <name evidence="3" type="ORF">ECPE_LOCUS7766</name>
</gene>
<evidence type="ECO:0000313" key="3">
    <source>
        <dbReference type="EMBL" id="VDP81974.1"/>
    </source>
</evidence>
<feature type="compositionally biased region" description="Low complexity" evidence="1">
    <location>
        <begin position="428"/>
        <end position="443"/>
    </location>
</feature>
<accession>A0A183ALD1</accession>
<dbReference type="OrthoDB" id="289038at2759"/>
<feature type="compositionally biased region" description="Basic and acidic residues" evidence="1">
    <location>
        <begin position="222"/>
        <end position="234"/>
    </location>
</feature>
<dbReference type="AlphaFoldDB" id="A0A183ALD1"/>
<evidence type="ECO:0000313" key="5">
    <source>
        <dbReference type="WBParaSite" id="ECPE_0000778501-mRNA-1"/>
    </source>
</evidence>
<dbReference type="EMBL" id="UZAN01045055">
    <property type="protein sequence ID" value="VDP81974.1"/>
    <property type="molecule type" value="Genomic_DNA"/>
</dbReference>
<dbReference type="SUPFAM" id="SSF54001">
    <property type="entry name" value="Cysteine proteinases"/>
    <property type="match status" value="1"/>
</dbReference>
<reference evidence="3 4" key="2">
    <citation type="submission" date="2018-11" db="EMBL/GenBank/DDBJ databases">
        <authorList>
            <consortium name="Pathogen Informatics"/>
        </authorList>
    </citation>
    <scope>NUCLEOTIDE SEQUENCE [LARGE SCALE GENOMIC DNA]</scope>
    <source>
        <strain evidence="3 4">Egypt</strain>
    </source>
</reference>
<dbReference type="PANTHER" id="PTHR24006">
    <property type="entry name" value="UBIQUITIN CARBOXYL-TERMINAL HYDROLASE"/>
    <property type="match status" value="1"/>
</dbReference>
<dbReference type="CDD" id="cd02257">
    <property type="entry name" value="Peptidase_C19"/>
    <property type="match status" value="1"/>
</dbReference>
<keyword evidence="4" id="KW-1185">Reference proteome</keyword>
<feature type="domain" description="Peptidase C19 ubiquitin carboxyl-terminal hydrolase" evidence="2">
    <location>
        <begin position="2"/>
        <end position="153"/>
    </location>
</feature>
<dbReference type="InterPro" id="IPR018200">
    <property type="entry name" value="USP_CS"/>
</dbReference>
<dbReference type="GO" id="GO:0005634">
    <property type="term" value="C:nucleus"/>
    <property type="evidence" value="ECO:0007669"/>
    <property type="project" value="TreeGrafter"/>
</dbReference>
<name>A0A183ALD1_9TREM</name>
<sequence>MIQEMLNLFSALINTEGGAISSKPLTDSFGWTEDEVCVHQDIQELNRLLFEQIEIALKGTTETNLINDLYRGVQCTRDEFQDINLSVMDHDSVEASLVAHTQLERLTGENQYFCEACQCKVDAVKKAKYNLFSIVLHVGGSTGGGHYHAYIKDPYGTVRESNKDSASANGEHVCKPIENPINERDHNTGRKKVAEGDFHSNIQPSQLYTKIPFNTAYSPVKDTSDKPHSNEHVSWKPQPSGGNVNRLPSPPLLSNLTTLDRKADQTGKQDLSLGRKNLLKMEDRAQHYSRTSSYRNEMSNVGTISELVGRLKSALSIENDVGMKDKGNKAIEQRVRTGQLTKSTTRHKRFVPNSSYECDKKPSPKLCRKKPREQVKIPKPSPLTRQLRTSSFRDGSQAVPSKSAMKSRKPRRIVSTGFPALQTSQHNSGSQQTASSTTSSSGSPVVGRPSEKCAIPPIPAYSSTRCGWRSRLFEGVSSEDAHNSKVIQSDTTRPPLYCGDPMCSSSPVLHRSAITTDRTLFSDDSSGLLVPATLCTTEFSQEPNDNLNIVPAMQRMDAKLPSKWSYSCEMITGLSQVNSRTTLVSGRSANASDCCDGNTFNRKPDSFEHNVKVVEEEENGPSRQKLNAFNTDTNQVTEEVEMDEFNQRGRKPRDEPKVEYPRSSSSTEIRVRQTEVVIGRWFDFNDDYIVEVDPSMFSRVFEGPECAYMLFYRRTNLPSPIMTSK</sequence>
<protein>
    <submittedName>
        <fullName evidence="5">UCH domain-containing protein</fullName>
    </submittedName>
</protein>
<dbReference type="InterPro" id="IPR038765">
    <property type="entry name" value="Papain-like_cys_pep_sf"/>
</dbReference>
<dbReference type="GO" id="GO:0016579">
    <property type="term" value="P:protein deubiquitination"/>
    <property type="evidence" value="ECO:0007669"/>
    <property type="project" value="InterPro"/>
</dbReference>
<dbReference type="Gene3D" id="3.90.70.10">
    <property type="entry name" value="Cysteine proteinases"/>
    <property type="match status" value="2"/>
</dbReference>